<comment type="caution">
    <text evidence="7">The sequence shown here is derived from an EMBL/GenBank/DDBJ whole genome shotgun (WGS) entry which is preliminary data.</text>
</comment>
<sequence>MVAYRVSAAATLAARSAAVAATVLQSTGGSPPEPSIRDALSGVFGSMPQLIQNYKSQSAEGLSMAFLVVWLIGDITNLAGALWTSLAPTAVALACYFCVADVILITQCLYYNAKTARRDRLLRQGRTRRRSSSTAVARHARDEDVSEDVFPEEGDEDEDDSPLLAHRRSSSIGLPGSHRRHSTRRSESNLDPLRRMITGEDETPDSNPWLHNALSLASVWIVGALGYFASYRMGAWEVSDPVGGGDEDPSLAAADNVYAKIGLALGYFSAACYLCARIPQIMKNYHEKSCEGLALLFFLLSLTGNFSYGASLVAYSQDSEYLLKALPWLLGSLGTIVEDLIIFFQFRLYAPKRSIVKPTASATGSGPAISYGTV</sequence>
<proteinExistence type="predicted"/>
<feature type="transmembrane region" description="Helical" evidence="6">
    <location>
        <begin position="62"/>
        <end position="84"/>
    </location>
</feature>
<feature type="transmembrane region" description="Helical" evidence="6">
    <location>
        <begin position="328"/>
        <end position="349"/>
    </location>
</feature>
<dbReference type="PANTHER" id="PTHR16201:SF44">
    <property type="entry name" value="SEVEN TRANSMEMBRANE PROTEIN 1"/>
    <property type="match status" value="1"/>
</dbReference>
<feature type="transmembrane region" description="Helical" evidence="6">
    <location>
        <begin position="209"/>
        <end position="229"/>
    </location>
</feature>
<feature type="compositionally biased region" description="Acidic residues" evidence="5">
    <location>
        <begin position="144"/>
        <end position="161"/>
    </location>
</feature>
<dbReference type="PANTHER" id="PTHR16201">
    <property type="entry name" value="SEVEN TRANSMEMBRANE PROTEIN 1-RELATED"/>
    <property type="match status" value="1"/>
</dbReference>
<dbReference type="SMART" id="SM00679">
    <property type="entry name" value="CTNS"/>
    <property type="match status" value="2"/>
</dbReference>
<evidence type="ECO:0008006" key="9">
    <source>
        <dbReference type="Google" id="ProtNLM"/>
    </source>
</evidence>
<dbReference type="Proteomes" id="UP001642405">
    <property type="component" value="Unassembled WGS sequence"/>
</dbReference>
<dbReference type="InterPro" id="IPR006603">
    <property type="entry name" value="PQ-loop_rpt"/>
</dbReference>
<evidence type="ECO:0000256" key="5">
    <source>
        <dbReference type="SAM" id="MobiDB-lite"/>
    </source>
</evidence>
<evidence type="ECO:0000313" key="7">
    <source>
        <dbReference type="EMBL" id="CAK7233290.1"/>
    </source>
</evidence>
<reference evidence="7 8" key="1">
    <citation type="submission" date="2024-01" db="EMBL/GenBank/DDBJ databases">
        <authorList>
            <person name="Allen C."/>
            <person name="Tagirdzhanova G."/>
        </authorList>
    </citation>
    <scope>NUCLEOTIDE SEQUENCE [LARGE SCALE GENOMIC DNA]</scope>
</reference>
<dbReference type="Pfam" id="PF04193">
    <property type="entry name" value="PQ-loop"/>
    <property type="match status" value="2"/>
</dbReference>
<evidence type="ECO:0000256" key="6">
    <source>
        <dbReference type="SAM" id="Phobius"/>
    </source>
</evidence>
<organism evidence="7 8">
    <name type="scientific">Sporothrix curviconia</name>
    <dbReference type="NCBI Taxonomy" id="1260050"/>
    <lineage>
        <taxon>Eukaryota</taxon>
        <taxon>Fungi</taxon>
        <taxon>Dikarya</taxon>
        <taxon>Ascomycota</taxon>
        <taxon>Pezizomycotina</taxon>
        <taxon>Sordariomycetes</taxon>
        <taxon>Sordariomycetidae</taxon>
        <taxon>Ophiostomatales</taxon>
        <taxon>Ophiostomataceae</taxon>
        <taxon>Sporothrix</taxon>
    </lineage>
</organism>
<accession>A0ABP0CMK5</accession>
<keyword evidence="2 6" id="KW-0812">Transmembrane</keyword>
<name>A0ABP0CMK5_9PEZI</name>
<dbReference type="InterPro" id="IPR051415">
    <property type="entry name" value="LAAT-1"/>
</dbReference>
<feature type="transmembrane region" description="Helical" evidence="6">
    <location>
        <begin position="296"/>
        <end position="316"/>
    </location>
</feature>
<keyword evidence="3 6" id="KW-1133">Transmembrane helix</keyword>
<comment type="subcellular location">
    <subcellularLocation>
        <location evidence="1">Membrane</location>
        <topology evidence="1">Multi-pass membrane protein</topology>
    </subcellularLocation>
</comment>
<dbReference type="Gene3D" id="1.20.1280.290">
    <property type="match status" value="2"/>
</dbReference>
<protein>
    <recommendedName>
        <fullName evidence="9">Vacuolar membrane pq loop repeat protein</fullName>
    </recommendedName>
</protein>
<feature type="transmembrane region" description="Helical" evidence="6">
    <location>
        <begin position="257"/>
        <end position="276"/>
    </location>
</feature>
<feature type="transmembrane region" description="Helical" evidence="6">
    <location>
        <begin position="90"/>
        <end position="113"/>
    </location>
</feature>
<evidence type="ECO:0000256" key="4">
    <source>
        <dbReference type="ARBA" id="ARBA00023136"/>
    </source>
</evidence>
<evidence type="ECO:0000256" key="3">
    <source>
        <dbReference type="ARBA" id="ARBA00022989"/>
    </source>
</evidence>
<keyword evidence="4 6" id="KW-0472">Membrane</keyword>
<evidence type="ECO:0000256" key="2">
    <source>
        <dbReference type="ARBA" id="ARBA00022692"/>
    </source>
</evidence>
<keyword evidence="8" id="KW-1185">Reference proteome</keyword>
<dbReference type="EMBL" id="CAWUHB010000072">
    <property type="protein sequence ID" value="CAK7233290.1"/>
    <property type="molecule type" value="Genomic_DNA"/>
</dbReference>
<evidence type="ECO:0000313" key="8">
    <source>
        <dbReference type="Proteomes" id="UP001642405"/>
    </source>
</evidence>
<evidence type="ECO:0000256" key="1">
    <source>
        <dbReference type="ARBA" id="ARBA00004141"/>
    </source>
</evidence>
<gene>
    <name evidence="7" type="ORF">SCUCBS95973_008545</name>
</gene>
<feature type="region of interest" description="Disordered" evidence="5">
    <location>
        <begin position="124"/>
        <end position="191"/>
    </location>
</feature>